<comment type="subcellular location">
    <subcellularLocation>
        <location evidence="2">Nucleus</location>
    </subcellularLocation>
</comment>
<evidence type="ECO:0000313" key="17">
    <source>
        <dbReference type="Proteomes" id="UP001159042"/>
    </source>
</evidence>
<dbReference type="Proteomes" id="UP001159042">
    <property type="component" value="Unassembled WGS sequence"/>
</dbReference>
<evidence type="ECO:0000256" key="7">
    <source>
        <dbReference type="ARBA" id="ARBA00022723"/>
    </source>
</evidence>
<dbReference type="PANTHER" id="PTHR24392">
    <property type="entry name" value="ZINC FINGER PROTEIN"/>
    <property type="match status" value="1"/>
</dbReference>
<organism evidence="16 17">
    <name type="scientific">Exocentrus adspersus</name>
    <dbReference type="NCBI Taxonomy" id="1586481"/>
    <lineage>
        <taxon>Eukaryota</taxon>
        <taxon>Metazoa</taxon>
        <taxon>Ecdysozoa</taxon>
        <taxon>Arthropoda</taxon>
        <taxon>Hexapoda</taxon>
        <taxon>Insecta</taxon>
        <taxon>Pterygota</taxon>
        <taxon>Neoptera</taxon>
        <taxon>Endopterygota</taxon>
        <taxon>Coleoptera</taxon>
        <taxon>Polyphaga</taxon>
        <taxon>Cucujiformia</taxon>
        <taxon>Chrysomeloidea</taxon>
        <taxon>Cerambycidae</taxon>
        <taxon>Lamiinae</taxon>
        <taxon>Acanthocinini</taxon>
        <taxon>Exocentrus</taxon>
    </lineage>
</organism>
<evidence type="ECO:0000259" key="15">
    <source>
        <dbReference type="PROSITE" id="PS50157"/>
    </source>
</evidence>
<comment type="function">
    <text evidence="1">Gap class segmentation protein that controls development of head structures.</text>
</comment>
<reference evidence="16 17" key="1">
    <citation type="journal article" date="2023" name="Insect Mol. Biol.">
        <title>Genome sequencing provides insights into the evolution of gene families encoding plant cell wall-degrading enzymes in longhorned beetles.</title>
        <authorList>
            <person name="Shin N.R."/>
            <person name="Okamura Y."/>
            <person name="Kirsch R."/>
            <person name="Pauchet Y."/>
        </authorList>
    </citation>
    <scope>NUCLEOTIDE SEQUENCE [LARGE SCALE GENOMIC DNA]</scope>
    <source>
        <strain evidence="16">EAD_L_NR</strain>
    </source>
</reference>
<feature type="domain" description="C2H2-type" evidence="15">
    <location>
        <begin position="383"/>
        <end position="410"/>
    </location>
</feature>
<dbReference type="Gene3D" id="3.30.160.60">
    <property type="entry name" value="Classic Zinc Finger"/>
    <property type="match status" value="2"/>
</dbReference>
<dbReference type="PROSITE" id="PS50157">
    <property type="entry name" value="ZINC_FINGER_C2H2_2"/>
    <property type="match status" value="1"/>
</dbReference>
<keyword evidence="11" id="KW-0238">DNA-binding</keyword>
<feature type="compositionally biased region" description="Polar residues" evidence="14">
    <location>
        <begin position="278"/>
        <end position="297"/>
    </location>
</feature>
<keyword evidence="10" id="KW-0862">Zinc</keyword>
<keyword evidence="5" id="KW-0217">Developmental protein</keyword>
<keyword evidence="6" id="KW-0302">Gap protein</keyword>
<dbReference type="GO" id="GO:0005634">
    <property type="term" value="C:nucleus"/>
    <property type="evidence" value="ECO:0007669"/>
    <property type="project" value="UniProtKB-SubCell"/>
</dbReference>
<sequence length="438" mass="50698">MDSNRKSEICVLCCNEYSECNFEEIVEETKGIFSILLLHIDTNENRSFMCEYCSIKVKIFYAFKSACIRTEAFITSFLEGNMRNQVDLKELFMRERGHGEPVDALYNKNLCRLCMVAIDAGCVYLDESDSHVNFVKSLMQKYIPEVNVGNTKDPVVCDDCIDLLKNYSAFLDSCAEASIQKTIKSAFQVNGTEEVTDQATAVMENLNELLKHHSVFGFPDKEESNSLIQTESFETRMFDRGQFGYHQPGSNGMEQYYGMYNYQNQALGFNTAPTPDTLHLNSFRSTPSDQPSTSTAVKTPVDQHVYDFDSDSEVKSHNSNLRRRKSQHKPKIRRRKTQSDEAQSQTTPYNCYLCNFKSKHKPSLRRHIMLVHKDPSDPQIKWFRCDLCDYKAKRRDYLKAHMSVHKNHLDMEWLKCDLCDYKTKRKGCLNTHMSVHKD</sequence>
<name>A0AAV8VIK2_9CUCU</name>
<protein>
    <recommendedName>
        <fullName evidence="4">Protein hunchback</fullName>
    </recommendedName>
</protein>
<evidence type="ECO:0000256" key="1">
    <source>
        <dbReference type="ARBA" id="ARBA00003983"/>
    </source>
</evidence>
<evidence type="ECO:0000256" key="5">
    <source>
        <dbReference type="ARBA" id="ARBA00022473"/>
    </source>
</evidence>
<evidence type="ECO:0000256" key="10">
    <source>
        <dbReference type="ARBA" id="ARBA00022833"/>
    </source>
</evidence>
<dbReference type="InterPro" id="IPR036236">
    <property type="entry name" value="Znf_C2H2_sf"/>
</dbReference>
<evidence type="ECO:0000256" key="3">
    <source>
        <dbReference type="ARBA" id="ARBA00007746"/>
    </source>
</evidence>
<keyword evidence="7" id="KW-0479">Metal-binding</keyword>
<evidence type="ECO:0000256" key="2">
    <source>
        <dbReference type="ARBA" id="ARBA00004123"/>
    </source>
</evidence>
<dbReference type="SUPFAM" id="SSF57667">
    <property type="entry name" value="beta-beta-alpha zinc fingers"/>
    <property type="match status" value="1"/>
</dbReference>
<comment type="similarity">
    <text evidence="3">Belongs to the hunchback C2H2-type zinc-finger protein family.</text>
</comment>
<feature type="compositionally biased region" description="Basic and acidic residues" evidence="14">
    <location>
        <begin position="304"/>
        <end position="316"/>
    </location>
</feature>
<comment type="caution">
    <text evidence="16">The sequence shown here is derived from an EMBL/GenBank/DDBJ whole genome shotgun (WGS) entry which is preliminary data.</text>
</comment>
<dbReference type="SMART" id="SM00355">
    <property type="entry name" value="ZnF_C2H2"/>
    <property type="match status" value="3"/>
</dbReference>
<evidence type="ECO:0000256" key="14">
    <source>
        <dbReference type="SAM" id="MobiDB-lite"/>
    </source>
</evidence>
<keyword evidence="8" id="KW-0677">Repeat</keyword>
<dbReference type="GO" id="GO:0008270">
    <property type="term" value="F:zinc ion binding"/>
    <property type="evidence" value="ECO:0007669"/>
    <property type="project" value="UniProtKB-KW"/>
</dbReference>
<evidence type="ECO:0000256" key="9">
    <source>
        <dbReference type="ARBA" id="ARBA00022771"/>
    </source>
</evidence>
<evidence type="ECO:0000256" key="6">
    <source>
        <dbReference type="ARBA" id="ARBA00022492"/>
    </source>
</evidence>
<evidence type="ECO:0000256" key="11">
    <source>
        <dbReference type="ARBA" id="ARBA00023125"/>
    </source>
</evidence>
<accession>A0AAV8VIK2</accession>
<dbReference type="AlphaFoldDB" id="A0AAV8VIK2"/>
<keyword evidence="17" id="KW-1185">Reference proteome</keyword>
<evidence type="ECO:0000313" key="16">
    <source>
        <dbReference type="EMBL" id="KAJ8913716.1"/>
    </source>
</evidence>
<feature type="compositionally biased region" description="Basic residues" evidence="14">
    <location>
        <begin position="320"/>
        <end position="336"/>
    </location>
</feature>
<dbReference type="GO" id="GO:0035282">
    <property type="term" value="P:segmentation"/>
    <property type="evidence" value="ECO:0007669"/>
    <property type="project" value="UniProtKB-KW"/>
</dbReference>
<evidence type="ECO:0000256" key="8">
    <source>
        <dbReference type="ARBA" id="ARBA00022737"/>
    </source>
</evidence>
<dbReference type="PANTHER" id="PTHR24392:SF49">
    <property type="entry name" value="PROTEIN HUNCHBACK"/>
    <property type="match status" value="1"/>
</dbReference>
<dbReference type="SMART" id="SM00868">
    <property type="entry name" value="zf-AD"/>
    <property type="match status" value="2"/>
</dbReference>
<dbReference type="InterPro" id="IPR013087">
    <property type="entry name" value="Znf_C2H2_type"/>
</dbReference>
<evidence type="ECO:0000256" key="4">
    <source>
        <dbReference type="ARBA" id="ARBA00013638"/>
    </source>
</evidence>
<dbReference type="GO" id="GO:0003677">
    <property type="term" value="F:DNA binding"/>
    <property type="evidence" value="ECO:0007669"/>
    <property type="project" value="UniProtKB-KW"/>
</dbReference>
<proteinExistence type="inferred from homology"/>
<evidence type="ECO:0000256" key="12">
    <source>
        <dbReference type="ARBA" id="ARBA00023242"/>
    </source>
</evidence>
<evidence type="ECO:0000256" key="13">
    <source>
        <dbReference type="PROSITE-ProRule" id="PRU00042"/>
    </source>
</evidence>
<dbReference type="EMBL" id="JANEYG010000089">
    <property type="protein sequence ID" value="KAJ8913716.1"/>
    <property type="molecule type" value="Genomic_DNA"/>
</dbReference>
<keyword evidence="12" id="KW-0539">Nucleus</keyword>
<dbReference type="InterPro" id="IPR012934">
    <property type="entry name" value="Znf_AD"/>
</dbReference>
<keyword evidence="9 13" id="KW-0863">Zinc-finger</keyword>
<gene>
    <name evidence="16" type="ORF">NQ315_007433</name>
</gene>
<feature type="region of interest" description="Disordered" evidence="14">
    <location>
        <begin position="278"/>
        <end position="344"/>
    </location>
</feature>